<dbReference type="GO" id="GO:0009103">
    <property type="term" value="P:lipopolysaccharide biosynthetic process"/>
    <property type="evidence" value="ECO:0007669"/>
    <property type="project" value="UniProtKB-ARBA"/>
</dbReference>
<keyword evidence="7 8" id="KW-0472">Membrane</keyword>
<name>A0A2H0WMC9_9BACT</name>
<gene>
    <name evidence="10" type="ORF">COT65_02115</name>
</gene>
<feature type="transmembrane region" description="Helical" evidence="8">
    <location>
        <begin position="297"/>
        <end position="314"/>
    </location>
</feature>
<reference evidence="11" key="1">
    <citation type="submission" date="2017-09" db="EMBL/GenBank/DDBJ databases">
        <title>Depth-based differentiation of microbial function through sediment-hosted aquifers and enrichment of novel symbionts in the deep terrestrial subsurface.</title>
        <authorList>
            <person name="Probst A.J."/>
            <person name="Ladd B."/>
            <person name="Jarett J.K."/>
            <person name="Geller-Mcgrath D.E."/>
            <person name="Sieber C.M.K."/>
            <person name="Emerson J.B."/>
            <person name="Anantharaman K."/>
            <person name="Thomas B.C."/>
            <person name="Malmstrom R."/>
            <person name="Stieglmeier M."/>
            <person name="Klingl A."/>
            <person name="Woyke T."/>
            <person name="Ryan C.M."/>
            <person name="Banfield J.F."/>
        </authorList>
    </citation>
    <scope>NUCLEOTIDE SEQUENCE [LARGE SCALE GENOMIC DNA]</scope>
</reference>
<feature type="transmembrane region" description="Helical" evidence="8">
    <location>
        <begin position="199"/>
        <end position="220"/>
    </location>
</feature>
<feature type="domain" description="Glycosyltransferase RgtA/B/C/D-like" evidence="9">
    <location>
        <begin position="87"/>
        <end position="220"/>
    </location>
</feature>
<sequence length="494" mass="55337">MEGKKKAFCLGLIIIVAATFFRFYKIDQTAPFLGDQGRDLLEIRASITAGRLPLVGPLSNFGVHAGPIYYYLAIPPLVLANFYPLGPILFFTFFGVISSLLIFLIAKNLFGTIPAFFAALLYACSPQIVQQNLGFWNPIPIPLFSLLIIWALYQIKEQKKLAWLIPLGIFSGIVIQFYPPAFYILAVVVIWLARQRLILTKWTLAGLAGFLLTLLPFLIFQLQNNFADVKNLLLLVLEKFLGTGASTVTQNHSFLNSFSTILADQFQAITALPFWPLNLLLGVIILISGWKNYWHRFFTFWFLAGVFLISLYPGTVHEHYASPIWAIPFLLFASFLSQLMKRLPQRLVFALVALLVCWQAATFFKNFSANKDLGRSQAAANAIVKIAGNQSFALLLLPDRSPSDAHLRYFLNLKRAPLQKIGTTGRLLVVCESDPCPKPAAMRNLKIVDSACLPNCAPLDQQRTINLSDWRYLTTQNFLGGKVYLFEAAQAGQN</sequence>
<feature type="transmembrane region" description="Helical" evidence="8">
    <location>
        <begin position="135"/>
        <end position="153"/>
    </location>
</feature>
<protein>
    <recommendedName>
        <fullName evidence="9">Glycosyltransferase RgtA/B/C/D-like domain-containing protein</fullName>
    </recommendedName>
</protein>
<accession>A0A2H0WMC9</accession>
<evidence type="ECO:0000256" key="3">
    <source>
        <dbReference type="ARBA" id="ARBA00022676"/>
    </source>
</evidence>
<keyword evidence="6 8" id="KW-1133">Transmembrane helix</keyword>
<dbReference type="PANTHER" id="PTHR33908">
    <property type="entry name" value="MANNOSYLTRANSFERASE YKCB-RELATED"/>
    <property type="match status" value="1"/>
</dbReference>
<proteinExistence type="predicted"/>
<evidence type="ECO:0000259" key="9">
    <source>
        <dbReference type="Pfam" id="PF13231"/>
    </source>
</evidence>
<evidence type="ECO:0000256" key="4">
    <source>
        <dbReference type="ARBA" id="ARBA00022679"/>
    </source>
</evidence>
<evidence type="ECO:0000256" key="6">
    <source>
        <dbReference type="ARBA" id="ARBA00022989"/>
    </source>
</evidence>
<evidence type="ECO:0000256" key="2">
    <source>
        <dbReference type="ARBA" id="ARBA00022475"/>
    </source>
</evidence>
<dbReference type="EMBL" id="PEZJ01000027">
    <property type="protein sequence ID" value="PIS13814.1"/>
    <property type="molecule type" value="Genomic_DNA"/>
</dbReference>
<dbReference type="InterPro" id="IPR050297">
    <property type="entry name" value="LipidA_mod_glycosyltrf_83"/>
</dbReference>
<evidence type="ECO:0000256" key="5">
    <source>
        <dbReference type="ARBA" id="ARBA00022692"/>
    </source>
</evidence>
<feature type="transmembrane region" description="Helical" evidence="8">
    <location>
        <begin position="82"/>
        <end position="104"/>
    </location>
</feature>
<dbReference type="GO" id="GO:0005886">
    <property type="term" value="C:plasma membrane"/>
    <property type="evidence" value="ECO:0007669"/>
    <property type="project" value="UniProtKB-SubCell"/>
</dbReference>
<comment type="caution">
    <text evidence="10">The sequence shown here is derived from an EMBL/GenBank/DDBJ whole genome shotgun (WGS) entry which is preliminary data.</text>
</comment>
<organism evidence="10 11">
    <name type="scientific">Candidatus Shapirobacteria bacterium CG09_land_8_20_14_0_10_47_13</name>
    <dbReference type="NCBI Taxonomy" id="1974481"/>
    <lineage>
        <taxon>Bacteria</taxon>
        <taxon>Candidatus Shapironibacteriota</taxon>
    </lineage>
</organism>
<evidence type="ECO:0000256" key="8">
    <source>
        <dbReference type="SAM" id="Phobius"/>
    </source>
</evidence>
<keyword evidence="3" id="KW-0328">Glycosyltransferase</keyword>
<keyword evidence="2" id="KW-1003">Cell membrane</keyword>
<dbReference type="Proteomes" id="UP000230033">
    <property type="component" value="Unassembled WGS sequence"/>
</dbReference>
<dbReference type="GO" id="GO:0016763">
    <property type="term" value="F:pentosyltransferase activity"/>
    <property type="evidence" value="ECO:0007669"/>
    <property type="project" value="TreeGrafter"/>
</dbReference>
<dbReference type="AlphaFoldDB" id="A0A2H0WMC9"/>
<evidence type="ECO:0000313" key="10">
    <source>
        <dbReference type="EMBL" id="PIS13814.1"/>
    </source>
</evidence>
<dbReference type="Pfam" id="PF13231">
    <property type="entry name" value="PMT_2"/>
    <property type="match status" value="1"/>
</dbReference>
<feature type="transmembrane region" description="Helical" evidence="8">
    <location>
        <begin position="165"/>
        <end position="193"/>
    </location>
</feature>
<feature type="transmembrane region" description="Helical" evidence="8">
    <location>
        <begin position="269"/>
        <end position="290"/>
    </location>
</feature>
<feature type="transmembrane region" description="Helical" evidence="8">
    <location>
        <begin position="109"/>
        <end position="129"/>
    </location>
</feature>
<keyword evidence="4" id="KW-0808">Transferase</keyword>
<evidence type="ECO:0000256" key="7">
    <source>
        <dbReference type="ARBA" id="ARBA00023136"/>
    </source>
</evidence>
<dbReference type="PANTHER" id="PTHR33908:SF11">
    <property type="entry name" value="MEMBRANE PROTEIN"/>
    <property type="match status" value="1"/>
</dbReference>
<comment type="subcellular location">
    <subcellularLocation>
        <location evidence="1">Cell membrane</location>
        <topology evidence="1">Multi-pass membrane protein</topology>
    </subcellularLocation>
</comment>
<evidence type="ECO:0000313" key="11">
    <source>
        <dbReference type="Proteomes" id="UP000230033"/>
    </source>
</evidence>
<evidence type="ECO:0000256" key="1">
    <source>
        <dbReference type="ARBA" id="ARBA00004651"/>
    </source>
</evidence>
<feature type="transmembrane region" description="Helical" evidence="8">
    <location>
        <begin position="7"/>
        <end position="24"/>
    </location>
</feature>
<keyword evidence="5 8" id="KW-0812">Transmembrane</keyword>
<feature type="transmembrane region" description="Helical" evidence="8">
    <location>
        <begin position="320"/>
        <end position="340"/>
    </location>
</feature>
<feature type="transmembrane region" description="Helical" evidence="8">
    <location>
        <begin position="347"/>
        <end position="364"/>
    </location>
</feature>
<dbReference type="InterPro" id="IPR038731">
    <property type="entry name" value="RgtA/B/C-like"/>
</dbReference>